<feature type="compositionally biased region" description="Polar residues" evidence="1">
    <location>
        <begin position="32"/>
        <end position="47"/>
    </location>
</feature>
<feature type="compositionally biased region" description="Polar residues" evidence="1">
    <location>
        <begin position="322"/>
        <end position="341"/>
    </location>
</feature>
<reference evidence="2" key="1">
    <citation type="submission" date="2022-10" db="EMBL/GenBank/DDBJ databases">
        <title>Culturing micro-colonial fungi from biological soil crusts in the Mojave desert and describing Neophaeococcomyces mojavensis, and introducing the new genera and species Taxawa tesnikishii.</title>
        <authorList>
            <person name="Kurbessoian T."/>
            <person name="Stajich J.E."/>
        </authorList>
    </citation>
    <scope>NUCLEOTIDE SEQUENCE</scope>
    <source>
        <strain evidence="2">TK_1</strain>
    </source>
</reference>
<feature type="compositionally biased region" description="Basic and acidic residues" evidence="1">
    <location>
        <begin position="209"/>
        <end position="221"/>
    </location>
</feature>
<feature type="region of interest" description="Disordered" evidence="1">
    <location>
        <begin position="515"/>
        <end position="584"/>
    </location>
</feature>
<feature type="region of interest" description="Disordered" evidence="1">
    <location>
        <begin position="203"/>
        <end position="291"/>
    </location>
</feature>
<proteinExistence type="predicted"/>
<dbReference type="EMBL" id="JAPDRL010000091">
    <property type="protein sequence ID" value="KAJ9658135.1"/>
    <property type="molecule type" value="Genomic_DNA"/>
</dbReference>
<name>A0ABQ9NMY6_9PEZI</name>
<dbReference type="Proteomes" id="UP001172684">
    <property type="component" value="Unassembled WGS sequence"/>
</dbReference>
<evidence type="ECO:0000313" key="2">
    <source>
        <dbReference type="EMBL" id="KAJ9658135.1"/>
    </source>
</evidence>
<accession>A0ABQ9NMY6</accession>
<feature type="compositionally biased region" description="Basic and acidic residues" evidence="1">
    <location>
        <begin position="247"/>
        <end position="267"/>
    </location>
</feature>
<feature type="compositionally biased region" description="Basic residues" evidence="1">
    <location>
        <begin position="817"/>
        <end position="831"/>
    </location>
</feature>
<feature type="compositionally biased region" description="Basic and acidic residues" evidence="1">
    <location>
        <begin position="523"/>
        <end position="535"/>
    </location>
</feature>
<feature type="region of interest" description="Disordered" evidence="1">
    <location>
        <begin position="1"/>
        <end position="112"/>
    </location>
</feature>
<feature type="compositionally biased region" description="Low complexity" evidence="1">
    <location>
        <begin position="657"/>
        <end position="671"/>
    </location>
</feature>
<feature type="region of interest" description="Disordered" evidence="1">
    <location>
        <begin position="624"/>
        <end position="717"/>
    </location>
</feature>
<keyword evidence="3" id="KW-1185">Reference proteome</keyword>
<evidence type="ECO:0000256" key="1">
    <source>
        <dbReference type="SAM" id="MobiDB-lite"/>
    </source>
</evidence>
<feature type="compositionally biased region" description="Polar residues" evidence="1">
    <location>
        <begin position="95"/>
        <end position="111"/>
    </location>
</feature>
<protein>
    <submittedName>
        <fullName evidence="2">Uncharacterized protein</fullName>
    </submittedName>
</protein>
<feature type="compositionally biased region" description="Basic and acidic residues" evidence="1">
    <location>
        <begin position="556"/>
        <end position="565"/>
    </location>
</feature>
<organism evidence="2 3">
    <name type="scientific">Coniosporium apollinis</name>
    <dbReference type="NCBI Taxonomy" id="61459"/>
    <lineage>
        <taxon>Eukaryota</taxon>
        <taxon>Fungi</taxon>
        <taxon>Dikarya</taxon>
        <taxon>Ascomycota</taxon>
        <taxon>Pezizomycotina</taxon>
        <taxon>Dothideomycetes</taxon>
        <taxon>Dothideomycetes incertae sedis</taxon>
        <taxon>Coniosporium</taxon>
    </lineage>
</organism>
<feature type="region of interest" description="Disordered" evidence="1">
    <location>
        <begin position="817"/>
        <end position="853"/>
    </location>
</feature>
<evidence type="ECO:0000313" key="3">
    <source>
        <dbReference type="Proteomes" id="UP001172684"/>
    </source>
</evidence>
<feature type="region of interest" description="Disordered" evidence="1">
    <location>
        <begin position="322"/>
        <end position="353"/>
    </location>
</feature>
<comment type="caution">
    <text evidence="2">The sequence shown here is derived from an EMBL/GenBank/DDBJ whole genome shotgun (WGS) entry which is preliminary data.</text>
</comment>
<gene>
    <name evidence="2" type="ORF">H2201_007916</name>
</gene>
<sequence length="877" mass="97890">MLTYGKRRNGRPFLSVFHDEDETLNPHRKAPSQYQPFGSCRVLSSLTMEKPGGSASDTDTAPQVFDASDSATETLPTIEEHPPREVTVGNRRHTASSSTSLRSNPTATSFTHAPFTRVPSYVRNKPLPPVPPEWDLPVGDPPRNFAPLVDKSTNLKLSSFKLPSKSSLTSKNKNGLIMSHLDPPDAHLTALPRLPSGLKIFARTPSKASDPERPGEDEVKPTRSRGLFRGFNHTKAPKPDNPTPSTDSRETKHVFGRVKDAISEHLPSRTSSSRRRSRRHTMLDEDELSLTRGEEDEDLTIRVQRRRAVEQALQESPKLQQLFDSPSKAQSTFSTRGNSTRIKPPKDKPRAHSYSMSDLTQIHKALNESCESLDEYYEGDWGDPFIESQHTATHQFPPRLDSQMFAGFDPSFNLPNDLRNVSLHDGKATAEPKLRYQDDEDRDSLMDEDIEDEDDATLKLQTAPLLTAAVKKMEIPKTVPILLRVGGPATRPIDPLRSHPDVMSFAEMPERLRSQEYAQADNTTDRESSSDESRRPSITITSLEDAPQPRRKGRLSRIEEAKGEESPPDAQSTPRGAYRGKHKREGLILFKSPLKRASIQSDKSLSTDNRWEFHPERALLYDGEPYSYQEGDTMRSAGSSRRHSWIPESNSNRGSKDSNASSSQASSGQVSSKRHSWAGSDGFKRNSADAGLLIEDNVEPKKKKRQSPESINDLITDYATGPTGSWYSAADDPDSSAEVTMTFDPLPHDTHSELNAIMAEVEHPSHTYHHRLSLPPHAEPAPAIPGPTLFRDRSSASFASALIGSDHAEGITPTKTIRHRRSPARQIRGHRERRDTLKQRHRAGSESADELARDDHMHHIGLVKKKWKMPSMGRAGE</sequence>
<feature type="compositionally biased region" description="Basic residues" evidence="1">
    <location>
        <begin position="1"/>
        <end position="10"/>
    </location>
</feature>